<evidence type="ECO:0000313" key="3">
    <source>
        <dbReference type="Proteomes" id="UP001344888"/>
    </source>
</evidence>
<dbReference type="AlphaFoldDB" id="A0AAW9NRK1"/>
<accession>A0AAW9NRK1</accession>
<evidence type="ECO:0000256" key="1">
    <source>
        <dbReference type="SAM" id="SignalP"/>
    </source>
</evidence>
<keyword evidence="1" id="KW-0732">Signal</keyword>
<dbReference type="EMBL" id="JARSFG010000012">
    <property type="protein sequence ID" value="MEC1178558.1"/>
    <property type="molecule type" value="Genomic_DNA"/>
</dbReference>
<reference evidence="2 3" key="1">
    <citation type="submission" date="2023-03" db="EMBL/GenBank/DDBJ databases">
        <title>Bacillus Genome Sequencing.</title>
        <authorList>
            <person name="Dunlap C."/>
        </authorList>
    </citation>
    <scope>NUCLEOTIDE SEQUENCE [LARGE SCALE GENOMIC DNA]</scope>
    <source>
        <strain evidence="2 3">B-59205</strain>
    </source>
</reference>
<evidence type="ECO:0000313" key="2">
    <source>
        <dbReference type="EMBL" id="MEC1178558.1"/>
    </source>
</evidence>
<protein>
    <submittedName>
        <fullName evidence="2">Uncharacterized protein</fullName>
    </submittedName>
</protein>
<proteinExistence type="predicted"/>
<sequence>MKKLLLTFSTYVAGLGLFITLTNSAAAFHEDSSKTIEHQKMDVYIESTELQETNNITPFWNDPGAGGGIGINYIYLDKHIKTQGYLTNSQLRDYVKQVKNRATGVSIMSETVSWLSLNPGIAMSIGGIGLGSLFANFDQVSEHASQGYGMGWVHMYADGPNTLSIIPRRDFSKSLILYKTR</sequence>
<dbReference type="RefSeq" id="WP_326123052.1">
    <property type="nucleotide sequence ID" value="NZ_JARSFG010000012.1"/>
</dbReference>
<name>A0AAW9NRK1_9BACL</name>
<feature type="chain" id="PRO_5043443565" evidence="1">
    <location>
        <begin position="26"/>
        <end position="181"/>
    </location>
</feature>
<comment type="caution">
    <text evidence="2">The sequence shown here is derived from an EMBL/GenBank/DDBJ whole genome shotgun (WGS) entry which is preliminary data.</text>
</comment>
<dbReference type="Proteomes" id="UP001344888">
    <property type="component" value="Unassembled WGS sequence"/>
</dbReference>
<organism evidence="2 3">
    <name type="scientific">Metasolibacillus meyeri</name>
    <dbReference type="NCBI Taxonomy" id="1071052"/>
    <lineage>
        <taxon>Bacteria</taxon>
        <taxon>Bacillati</taxon>
        <taxon>Bacillota</taxon>
        <taxon>Bacilli</taxon>
        <taxon>Bacillales</taxon>
        <taxon>Caryophanaceae</taxon>
        <taxon>Metasolibacillus</taxon>
    </lineage>
</organism>
<feature type="signal peptide" evidence="1">
    <location>
        <begin position="1"/>
        <end position="25"/>
    </location>
</feature>
<keyword evidence="3" id="KW-1185">Reference proteome</keyword>
<gene>
    <name evidence="2" type="ORF">P9B03_08700</name>
</gene>